<keyword evidence="1" id="KW-0472">Membrane</keyword>
<dbReference type="RefSeq" id="WP_345221087.1">
    <property type="nucleotide sequence ID" value="NZ_BAABHA010000001.1"/>
</dbReference>
<evidence type="ECO:0000313" key="3">
    <source>
        <dbReference type="EMBL" id="GAA4373999.1"/>
    </source>
</evidence>
<dbReference type="EMBL" id="BAABHA010000001">
    <property type="protein sequence ID" value="GAA4373999.1"/>
    <property type="molecule type" value="Genomic_DNA"/>
</dbReference>
<sequence>MKKLLFALFLVLSCQAQVLAQGLNLAAEDPNKPTDLALAPDPDLPHGKTATVRGLANVEGQRMLVRGLGVMQPVVVTVFPEQKDARVRVELFKENWQQAERSEVSADSGRVQLRFRTEGDLGIWVKGEDGAPVPFYAVVWVGDEVEAPVPNPFTPTPVADMQSGPSSAPSAAAGGLGTTAWLAIVAGLLVVIGGLLVLVLRGQRRGQTGATVLLLSLLSTSAWADPVEPLQPVSARAAAEAFARNQGLDAANAAAGAAGGVVASTLTSFGGILLNAREFLDSWRTLTGRDADSQPILMPDGMPQVPSACAGNAACASCYGEAQENLKKTRIVLEKLRLIGKRTKEFSDKSIALGDAASTAVPGSASGLAWIQEKRKIQDEMKNFEPVYDRKYRELMGNLRDNLQAIGRCEAQLGVPDWYNRYGFLYFQFMEGHYKRNW</sequence>
<comment type="caution">
    <text evidence="3">The sequence shown here is derived from an EMBL/GenBank/DDBJ whole genome shotgun (WGS) entry which is preliminary data.</text>
</comment>
<organism evidence="3 4">
    <name type="scientific">Hymenobacter koreensis</name>
    <dbReference type="NCBI Taxonomy" id="1084523"/>
    <lineage>
        <taxon>Bacteria</taxon>
        <taxon>Pseudomonadati</taxon>
        <taxon>Bacteroidota</taxon>
        <taxon>Cytophagia</taxon>
        <taxon>Cytophagales</taxon>
        <taxon>Hymenobacteraceae</taxon>
        <taxon>Hymenobacter</taxon>
    </lineage>
</organism>
<reference evidence="4" key="1">
    <citation type="journal article" date="2019" name="Int. J. Syst. Evol. Microbiol.">
        <title>The Global Catalogue of Microorganisms (GCM) 10K type strain sequencing project: providing services to taxonomists for standard genome sequencing and annotation.</title>
        <authorList>
            <consortium name="The Broad Institute Genomics Platform"/>
            <consortium name="The Broad Institute Genome Sequencing Center for Infectious Disease"/>
            <person name="Wu L."/>
            <person name="Ma J."/>
        </authorList>
    </citation>
    <scope>NUCLEOTIDE SEQUENCE [LARGE SCALE GENOMIC DNA]</scope>
    <source>
        <strain evidence="4">JCM 17924</strain>
    </source>
</reference>
<evidence type="ECO:0000256" key="2">
    <source>
        <dbReference type="SAM" id="SignalP"/>
    </source>
</evidence>
<keyword evidence="1" id="KW-0812">Transmembrane</keyword>
<dbReference type="Proteomes" id="UP001500454">
    <property type="component" value="Unassembled WGS sequence"/>
</dbReference>
<protein>
    <submittedName>
        <fullName evidence="3">Uncharacterized protein</fullName>
    </submittedName>
</protein>
<proteinExistence type="predicted"/>
<feature type="signal peptide" evidence="2">
    <location>
        <begin position="1"/>
        <end position="20"/>
    </location>
</feature>
<keyword evidence="1" id="KW-1133">Transmembrane helix</keyword>
<evidence type="ECO:0000313" key="4">
    <source>
        <dbReference type="Proteomes" id="UP001500454"/>
    </source>
</evidence>
<keyword evidence="4" id="KW-1185">Reference proteome</keyword>
<gene>
    <name evidence="3" type="ORF">GCM10023186_05110</name>
</gene>
<evidence type="ECO:0000256" key="1">
    <source>
        <dbReference type="SAM" id="Phobius"/>
    </source>
</evidence>
<feature type="transmembrane region" description="Helical" evidence="1">
    <location>
        <begin position="180"/>
        <end position="200"/>
    </location>
</feature>
<feature type="chain" id="PRO_5046617106" evidence="2">
    <location>
        <begin position="21"/>
        <end position="438"/>
    </location>
</feature>
<name>A0ABP8IV20_9BACT</name>
<feature type="transmembrane region" description="Helical" evidence="1">
    <location>
        <begin position="253"/>
        <end position="274"/>
    </location>
</feature>
<keyword evidence="2" id="KW-0732">Signal</keyword>
<accession>A0ABP8IV20</accession>